<dbReference type="Gene3D" id="3.30.1490.190">
    <property type="match status" value="1"/>
</dbReference>
<evidence type="ECO:0000256" key="9">
    <source>
        <dbReference type="PIRSR" id="PIRSR602481-2"/>
    </source>
</evidence>
<reference evidence="11 13" key="3">
    <citation type="submission" date="2017-05" db="EMBL/GenBank/DDBJ databases">
        <authorList>
            <person name="Song R."/>
            <person name="Chenine A.L."/>
            <person name="Ruprecht R.M."/>
        </authorList>
    </citation>
    <scope>NUCLEOTIDE SEQUENCE [LARGE SCALE GENOMIC DNA]</scope>
    <source>
        <strain evidence="11 13">KA00229</strain>
    </source>
</reference>
<dbReference type="PANTHER" id="PTHR33202">
    <property type="entry name" value="ZINC UPTAKE REGULATION PROTEIN"/>
    <property type="match status" value="1"/>
</dbReference>
<evidence type="ECO:0000256" key="7">
    <source>
        <dbReference type="ARBA" id="ARBA00023163"/>
    </source>
</evidence>
<dbReference type="SUPFAM" id="SSF46785">
    <property type="entry name" value="Winged helix' DNA-binding domain"/>
    <property type="match status" value="1"/>
</dbReference>
<dbReference type="AlphaFoldDB" id="A0A134CH53"/>
<evidence type="ECO:0000256" key="6">
    <source>
        <dbReference type="ARBA" id="ARBA00023125"/>
    </source>
</evidence>
<dbReference type="InterPro" id="IPR002481">
    <property type="entry name" value="FUR"/>
</dbReference>
<dbReference type="PANTHER" id="PTHR33202:SF7">
    <property type="entry name" value="FERRIC UPTAKE REGULATION PROTEIN"/>
    <property type="match status" value="1"/>
</dbReference>
<keyword evidence="5" id="KW-0805">Transcription regulation</keyword>
<feature type="binding site" evidence="8">
    <location>
        <position position="109"/>
    </location>
    <ligand>
        <name>Zn(2+)</name>
        <dbReference type="ChEBI" id="CHEBI:29105"/>
    </ligand>
</feature>
<comment type="similarity">
    <text evidence="1">Belongs to the Fur family.</text>
</comment>
<dbReference type="InterPro" id="IPR036390">
    <property type="entry name" value="WH_DNA-bd_sf"/>
</dbReference>
<dbReference type="Proteomes" id="UP000242958">
    <property type="component" value="Unassembled WGS sequence"/>
</dbReference>
<evidence type="ECO:0000256" key="8">
    <source>
        <dbReference type="PIRSR" id="PIRSR602481-1"/>
    </source>
</evidence>
<dbReference type="EMBL" id="NFMF01000002">
    <property type="protein sequence ID" value="PNH22318.1"/>
    <property type="molecule type" value="Genomic_DNA"/>
</dbReference>
<evidence type="ECO:0000256" key="1">
    <source>
        <dbReference type="ARBA" id="ARBA00007957"/>
    </source>
</evidence>
<sequence length="170" mass="20275">MEKDKVELMEVMMKRMKEKIKDNRYKMTTQRQVILRAFVESTIRHMSAEEVFELVKKTSPDIGLATIYRTLDLFTEMDLLKKLDFDDGCSRYELNDRENEEHFHHHLICLGCNKVRECKDDLLETLEANLQKQYHFRTVDHQLKVYGYCEECDAKRQKEGEETDSSIEQA</sequence>
<organism evidence="10 12">
    <name type="scientific">Megasphaera hutchinsoni</name>
    <dbReference type="NCBI Taxonomy" id="1588748"/>
    <lineage>
        <taxon>Bacteria</taxon>
        <taxon>Bacillati</taxon>
        <taxon>Bacillota</taxon>
        <taxon>Negativicutes</taxon>
        <taxon>Veillonellales</taxon>
        <taxon>Veillonellaceae</taxon>
        <taxon>Megasphaera</taxon>
    </lineage>
</organism>
<keyword evidence="2" id="KW-0678">Repressor</keyword>
<evidence type="ECO:0000313" key="13">
    <source>
        <dbReference type="Proteomes" id="UP000242958"/>
    </source>
</evidence>
<accession>A0A2J8BC31</accession>
<dbReference type="GO" id="GO:0003700">
    <property type="term" value="F:DNA-binding transcription factor activity"/>
    <property type="evidence" value="ECO:0007669"/>
    <property type="project" value="InterPro"/>
</dbReference>
<evidence type="ECO:0000313" key="11">
    <source>
        <dbReference type="EMBL" id="PNH22318.1"/>
    </source>
</evidence>
<evidence type="ECO:0000256" key="2">
    <source>
        <dbReference type="ARBA" id="ARBA00022491"/>
    </source>
</evidence>
<dbReference type="PATRIC" id="fig|1588748.3.peg.739"/>
<feature type="binding site" evidence="8">
    <location>
        <position position="112"/>
    </location>
    <ligand>
        <name>Zn(2+)</name>
        <dbReference type="ChEBI" id="CHEBI:29105"/>
    </ligand>
</feature>
<accession>A0A134CH53</accession>
<dbReference type="Proteomes" id="UP000070160">
    <property type="component" value="Unassembled WGS sequence"/>
</dbReference>
<dbReference type="EMBL" id="LSDT01000029">
    <property type="protein sequence ID" value="KXB91553.1"/>
    <property type="molecule type" value="Genomic_DNA"/>
</dbReference>
<dbReference type="GO" id="GO:0008270">
    <property type="term" value="F:zinc ion binding"/>
    <property type="evidence" value="ECO:0007669"/>
    <property type="project" value="TreeGrafter"/>
</dbReference>
<dbReference type="GO" id="GO:0000976">
    <property type="term" value="F:transcription cis-regulatory region binding"/>
    <property type="evidence" value="ECO:0007669"/>
    <property type="project" value="TreeGrafter"/>
</dbReference>
<keyword evidence="6" id="KW-0238">DNA-binding</keyword>
<name>A0A134CH53_9FIRM</name>
<feature type="binding site" evidence="8">
    <location>
        <position position="149"/>
    </location>
    <ligand>
        <name>Zn(2+)</name>
        <dbReference type="ChEBI" id="CHEBI:29105"/>
    </ligand>
</feature>
<keyword evidence="4 8" id="KW-0862">Zinc</keyword>
<comment type="cofactor">
    <cofactor evidence="9">
        <name>Mn(2+)</name>
        <dbReference type="ChEBI" id="CHEBI:29035"/>
    </cofactor>
    <cofactor evidence="9">
        <name>Fe(2+)</name>
        <dbReference type="ChEBI" id="CHEBI:29033"/>
    </cofactor>
    <text evidence="9">Binds 1 Mn(2+) or Fe(2+) ion per subunit.</text>
</comment>
<comment type="cofactor">
    <cofactor evidence="8">
        <name>Zn(2+)</name>
        <dbReference type="ChEBI" id="CHEBI:29105"/>
    </cofactor>
    <text evidence="8">Binds 1 zinc ion per subunit.</text>
</comment>
<dbReference type="RefSeq" id="WP_007393089.1">
    <property type="nucleotide sequence ID" value="NZ_KQ960941.1"/>
</dbReference>
<dbReference type="FunFam" id="1.10.10.10:FF:000051">
    <property type="entry name" value="Fur family transcriptional regulator"/>
    <property type="match status" value="1"/>
</dbReference>
<feature type="binding site" evidence="9">
    <location>
        <position position="124"/>
    </location>
    <ligand>
        <name>Fe cation</name>
        <dbReference type="ChEBI" id="CHEBI:24875"/>
    </ligand>
</feature>
<keyword evidence="9" id="KW-0408">Iron</keyword>
<gene>
    <name evidence="11" type="ORF">CAL30_01685</name>
    <name evidence="10" type="ORF">HMPREF3182_00775</name>
</gene>
<proteinExistence type="inferred from homology"/>
<feature type="binding site" evidence="9">
    <location>
        <position position="141"/>
    </location>
    <ligand>
        <name>Fe cation</name>
        <dbReference type="ChEBI" id="CHEBI:24875"/>
    </ligand>
</feature>
<dbReference type="Gene3D" id="1.10.10.10">
    <property type="entry name" value="Winged helix-like DNA-binding domain superfamily/Winged helix DNA-binding domain"/>
    <property type="match status" value="1"/>
</dbReference>
<protein>
    <submittedName>
        <fullName evidence="10">Putative ferric uptake regulator</fullName>
    </submittedName>
    <submittedName>
        <fullName evidence="11">Transcriptional repressor</fullName>
    </submittedName>
</protein>
<comment type="caution">
    <text evidence="10">The sequence shown here is derived from an EMBL/GenBank/DDBJ whole genome shotgun (WGS) entry which is preliminary data.</text>
</comment>
<reference evidence="10" key="1">
    <citation type="submission" date="2016-01" db="EMBL/GenBank/DDBJ databases">
        <authorList>
            <person name="Oliw E.H."/>
        </authorList>
    </citation>
    <scope>NUCLEOTIDE SEQUENCE [LARGE SCALE GENOMIC DNA]</scope>
    <source>
        <strain evidence="10">KA00182</strain>
    </source>
</reference>
<feature type="binding site" evidence="8">
    <location>
        <position position="152"/>
    </location>
    <ligand>
        <name>Zn(2+)</name>
        <dbReference type="ChEBI" id="CHEBI:29105"/>
    </ligand>
</feature>
<evidence type="ECO:0000256" key="3">
    <source>
        <dbReference type="ARBA" id="ARBA00022723"/>
    </source>
</evidence>
<dbReference type="InterPro" id="IPR036388">
    <property type="entry name" value="WH-like_DNA-bd_sf"/>
</dbReference>
<dbReference type="Pfam" id="PF01475">
    <property type="entry name" value="FUR"/>
    <property type="match status" value="1"/>
</dbReference>
<reference evidence="12" key="2">
    <citation type="submission" date="2016-01" db="EMBL/GenBank/DDBJ databases">
        <authorList>
            <person name="Mitreva M."/>
            <person name="Pepin K.H."/>
            <person name="Mihindukulasuriya K.A."/>
            <person name="Fulton R."/>
            <person name="Fronick C."/>
            <person name="O'Laughlin M."/>
            <person name="Miner T."/>
            <person name="Herter B."/>
            <person name="Rosa B.A."/>
            <person name="Cordes M."/>
            <person name="Tomlinson C."/>
            <person name="Wollam A."/>
            <person name="Palsikar V.B."/>
            <person name="Mardis E.R."/>
            <person name="Wilson R.K."/>
        </authorList>
    </citation>
    <scope>NUCLEOTIDE SEQUENCE [LARGE SCALE GENOMIC DNA]</scope>
    <source>
        <strain evidence="12">KA00182</strain>
    </source>
</reference>
<evidence type="ECO:0000256" key="4">
    <source>
        <dbReference type="ARBA" id="ARBA00022833"/>
    </source>
</evidence>
<dbReference type="STRING" id="1588748.HMPREF3182_00775"/>
<evidence type="ECO:0000313" key="12">
    <source>
        <dbReference type="Proteomes" id="UP000070160"/>
    </source>
</evidence>
<keyword evidence="3 8" id="KW-0479">Metal-binding</keyword>
<evidence type="ECO:0000313" key="10">
    <source>
        <dbReference type="EMBL" id="KXB91553.1"/>
    </source>
</evidence>
<keyword evidence="7" id="KW-0804">Transcription</keyword>
<dbReference type="InterPro" id="IPR043135">
    <property type="entry name" value="Fur_C"/>
</dbReference>
<keyword evidence="12" id="KW-1185">Reference proteome</keyword>
<dbReference type="CDD" id="cd07153">
    <property type="entry name" value="Fur_like"/>
    <property type="match status" value="1"/>
</dbReference>
<dbReference type="GO" id="GO:1900376">
    <property type="term" value="P:regulation of secondary metabolite biosynthetic process"/>
    <property type="evidence" value="ECO:0007669"/>
    <property type="project" value="TreeGrafter"/>
</dbReference>
<dbReference type="GO" id="GO:0045892">
    <property type="term" value="P:negative regulation of DNA-templated transcription"/>
    <property type="evidence" value="ECO:0007669"/>
    <property type="project" value="TreeGrafter"/>
</dbReference>
<evidence type="ECO:0000256" key="5">
    <source>
        <dbReference type="ARBA" id="ARBA00023015"/>
    </source>
</evidence>